<name>A0A427AYR7_ENSVE</name>
<feature type="compositionally biased region" description="Basic residues" evidence="2">
    <location>
        <begin position="56"/>
        <end position="69"/>
    </location>
</feature>
<protein>
    <submittedName>
        <fullName evidence="3">Uncharacterized protein</fullName>
    </submittedName>
</protein>
<feature type="compositionally biased region" description="Polar residues" evidence="2">
    <location>
        <begin position="28"/>
        <end position="37"/>
    </location>
</feature>
<feature type="compositionally biased region" description="Acidic residues" evidence="2">
    <location>
        <begin position="91"/>
        <end position="100"/>
    </location>
</feature>
<comment type="caution">
    <text evidence="3">The sequence shown here is derived from an EMBL/GenBank/DDBJ whole genome shotgun (WGS) entry which is preliminary data.</text>
</comment>
<evidence type="ECO:0000313" key="3">
    <source>
        <dbReference type="EMBL" id="RRT81414.1"/>
    </source>
</evidence>
<keyword evidence="1" id="KW-0175">Coiled coil</keyword>
<dbReference type="EMBL" id="AMZH03000916">
    <property type="protein sequence ID" value="RRT81414.1"/>
    <property type="molecule type" value="Genomic_DNA"/>
</dbReference>
<feature type="coiled-coil region" evidence="1">
    <location>
        <begin position="120"/>
        <end position="147"/>
    </location>
</feature>
<evidence type="ECO:0000313" key="4">
    <source>
        <dbReference type="Proteomes" id="UP000287651"/>
    </source>
</evidence>
<feature type="region of interest" description="Disordered" evidence="2">
    <location>
        <begin position="1"/>
        <end position="101"/>
    </location>
</feature>
<dbReference type="AlphaFoldDB" id="A0A427AYR7"/>
<evidence type="ECO:0000256" key="1">
    <source>
        <dbReference type="SAM" id="Coils"/>
    </source>
</evidence>
<proteinExistence type="predicted"/>
<accession>A0A427AYR7</accession>
<organism evidence="3 4">
    <name type="scientific">Ensete ventricosum</name>
    <name type="common">Abyssinian banana</name>
    <name type="synonym">Musa ensete</name>
    <dbReference type="NCBI Taxonomy" id="4639"/>
    <lineage>
        <taxon>Eukaryota</taxon>
        <taxon>Viridiplantae</taxon>
        <taxon>Streptophyta</taxon>
        <taxon>Embryophyta</taxon>
        <taxon>Tracheophyta</taxon>
        <taxon>Spermatophyta</taxon>
        <taxon>Magnoliopsida</taxon>
        <taxon>Liliopsida</taxon>
        <taxon>Zingiberales</taxon>
        <taxon>Musaceae</taxon>
        <taxon>Ensete</taxon>
    </lineage>
</organism>
<reference evidence="3 4" key="1">
    <citation type="journal article" date="2014" name="Agronomy (Basel)">
        <title>A Draft Genome Sequence for Ensete ventricosum, the Drought-Tolerant Tree Against Hunger.</title>
        <authorList>
            <person name="Harrison J."/>
            <person name="Moore K.A."/>
            <person name="Paszkiewicz K."/>
            <person name="Jones T."/>
            <person name="Grant M."/>
            <person name="Ambacheew D."/>
            <person name="Muzemil S."/>
            <person name="Studholme D.J."/>
        </authorList>
    </citation>
    <scope>NUCLEOTIDE SEQUENCE [LARGE SCALE GENOMIC DNA]</scope>
</reference>
<evidence type="ECO:0000256" key="2">
    <source>
        <dbReference type="SAM" id="MobiDB-lite"/>
    </source>
</evidence>
<dbReference type="Proteomes" id="UP000287651">
    <property type="component" value="Unassembled WGS sequence"/>
</dbReference>
<gene>
    <name evidence="3" type="ORF">B296_00020796</name>
</gene>
<feature type="compositionally biased region" description="Basic and acidic residues" evidence="2">
    <location>
        <begin position="70"/>
        <end position="90"/>
    </location>
</feature>
<sequence>MSFIRKMSYTSLKSPATRAAAPAREVSETPSNEASRSSSKRPFDGSAPQSSDPTWKQKKVKVLSKRHKSRRDEGGSRSHSRGKEPSRSVEELEAPEESAEDIMHRSSIDTLKLGGVPEAVATAEEWAIELEKELERIKHERDEHSNGSRLPTKNLTKPELMKELESVRAELSRWAIDNYKGSADLKEGLKRMGHVSYEYEYHVALAHFRALHPDSEVEEKPFTI</sequence>